<dbReference type="EMBL" id="JABAFA010000034">
    <property type="protein sequence ID" value="NMD99509.1"/>
    <property type="molecule type" value="Genomic_DNA"/>
</dbReference>
<protein>
    <submittedName>
        <fullName evidence="1">Transposase</fullName>
    </submittedName>
</protein>
<gene>
    <name evidence="1" type="ORF">HF878_08540</name>
</gene>
<sequence length="67" mass="7834">MGAKRNYKDSLFRHIFNHKARLRNLYEALSGRKVNASDIHINTLRGTFFSDIKNDISFRIKGRLVVL</sequence>
<accession>A0A848B5B5</accession>
<evidence type="ECO:0000313" key="2">
    <source>
        <dbReference type="Proteomes" id="UP000543804"/>
    </source>
</evidence>
<keyword evidence="2" id="KW-1185">Reference proteome</keyword>
<reference evidence="1 2" key="1">
    <citation type="submission" date="2020-04" db="EMBL/GenBank/DDBJ databases">
        <authorList>
            <person name="Hitch T.C.A."/>
            <person name="Wylensek D."/>
            <person name="Clavel T."/>
        </authorList>
    </citation>
    <scope>NUCLEOTIDE SEQUENCE [LARGE SCALE GENOMIC DNA]</scope>
    <source>
        <strain evidence="1 2">PG-130-P53-12</strain>
    </source>
</reference>
<name>A0A848B5B5_9FIRM</name>
<feature type="non-terminal residue" evidence="1">
    <location>
        <position position="67"/>
    </location>
</feature>
<dbReference type="Proteomes" id="UP000543804">
    <property type="component" value="Unassembled WGS sequence"/>
</dbReference>
<dbReference type="AlphaFoldDB" id="A0A848B5B5"/>
<proteinExistence type="predicted"/>
<comment type="caution">
    <text evidence="1">The sequence shown here is derived from an EMBL/GenBank/DDBJ whole genome shotgun (WGS) entry which is preliminary data.</text>
</comment>
<organism evidence="1 2">
    <name type="scientific">Selenomonas bovis</name>
    <dbReference type="NCBI Taxonomy" id="416586"/>
    <lineage>
        <taxon>Bacteria</taxon>
        <taxon>Bacillati</taxon>
        <taxon>Bacillota</taxon>
        <taxon>Negativicutes</taxon>
        <taxon>Selenomonadales</taxon>
        <taxon>Selenomonadaceae</taxon>
        <taxon>Selenomonas</taxon>
    </lineage>
</organism>
<evidence type="ECO:0000313" key="1">
    <source>
        <dbReference type="EMBL" id="NMD99509.1"/>
    </source>
</evidence>